<gene>
    <name evidence="1" type="ORF">BcepSauron_343</name>
</gene>
<accession>A0A482MNF3</accession>
<dbReference type="EMBL" id="MK552141">
    <property type="protein sequence ID" value="QBQ74723.1"/>
    <property type="molecule type" value="Genomic_DNA"/>
</dbReference>
<proteinExistence type="predicted"/>
<organism evidence="1 2">
    <name type="scientific">Burkholderia phage BcepSauron</name>
    <dbReference type="NCBI Taxonomy" id="2530033"/>
    <lineage>
        <taxon>Viruses</taxon>
        <taxon>Duplodnaviria</taxon>
        <taxon>Heunggongvirae</taxon>
        <taxon>Uroviricota</taxon>
        <taxon>Caudoviricetes</taxon>
        <taxon>Sarumanvirus</taxon>
        <taxon>Sarumanvirus bcepsauron</taxon>
    </lineage>
</organism>
<reference evidence="1 2" key="1">
    <citation type="submission" date="2019-02" db="EMBL/GenBank/DDBJ databases">
        <title>Complete genome sequence of Burkholderia cenocepacia phage BcepSauron.</title>
        <authorList>
            <person name="Park K."/>
            <person name="Gonzalez C."/>
            <person name="Liu M."/>
            <person name="Gill J."/>
        </authorList>
    </citation>
    <scope>NUCLEOTIDE SEQUENCE [LARGE SCALE GENOMIC DNA]</scope>
</reference>
<sequence length="68" mass="7717">MNNVASRILGILSTELDLEPEHLSVDHSFHFSEFETALDDEFDLLSGAVVYEFMSVRDMASRIERVLA</sequence>
<dbReference type="Proteomes" id="UP000301424">
    <property type="component" value="Segment"/>
</dbReference>
<protein>
    <submittedName>
        <fullName evidence="1">Uncharacterized protein</fullName>
    </submittedName>
</protein>
<evidence type="ECO:0000313" key="1">
    <source>
        <dbReference type="EMBL" id="QBQ74723.1"/>
    </source>
</evidence>
<keyword evidence="2" id="KW-1185">Reference proteome</keyword>
<evidence type="ECO:0000313" key="2">
    <source>
        <dbReference type="Proteomes" id="UP000301424"/>
    </source>
</evidence>
<name>A0A482MNF3_9CAUD</name>